<evidence type="ECO:0000313" key="1">
    <source>
        <dbReference type="EMBL" id="CAL5014412.1"/>
    </source>
</evidence>
<evidence type="ECO:0000313" key="2">
    <source>
        <dbReference type="Proteomes" id="UP001497457"/>
    </source>
</evidence>
<gene>
    <name evidence="1" type="ORF">URODEC1_LOCUS71960</name>
</gene>
<keyword evidence="2" id="KW-1185">Reference proteome</keyword>
<protein>
    <submittedName>
        <fullName evidence="1">Uncharacterized protein</fullName>
    </submittedName>
</protein>
<name>A0ABC9C4W5_9POAL</name>
<dbReference type="EMBL" id="OZ075139">
    <property type="protein sequence ID" value="CAL5014412.1"/>
    <property type="molecule type" value="Genomic_DNA"/>
</dbReference>
<reference evidence="1 2" key="2">
    <citation type="submission" date="2024-10" db="EMBL/GenBank/DDBJ databases">
        <authorList>
            <person name="Ryan C."/>
        </authorList>
    </citation>
    <scope>NUCLEOTIDE SEQUENCE [LARGE SCALE GENOMIC DNA]</scope>
</reference>
<sequence>MKVCRKVNEMIRELDDLDYDIPTMMAPKDPGTTKAVQSSKDKVVVLRAARSIVSVAYITDDGQRLPRCTALLDVQLQEDISDIGIDGGFVVDEVFYYSAEKLGIKRGNVIISINGQDALTLPELEDCLLSLGWDYLKDESICMKDLKLRVCDLKSGVKRDVALPVTFYDKAERFQWI</sequence>
<accession>A0ABC9C4W5</accession>
<organism evidence="1 2">
    <name type="scientific">Urochloa decumbens</name>
    <dbReference type="NCBI Taxonomy" id="240449"/>
    <lineage>
        <taxon>Eukaryota</taxon>
        <taxon>Viridiplantae</taxon>
        <taxon>Streptophyta</taxon>
        <taxon>Embryophyta</taxon>
        <taxon>Tracheophyta</taxon>
        <taxon>Spermatophyta</taxon>
        <taxon>Magnoliopsida</taxon>
        <taxon>Liliopsida</taxon>
        <taxon>Poales</taxon>
        <taxon>Poaceae</taxon>
        <taxon>PACMAD clade</taxon>
        <taxon>Panicoideae</taxon>
        <taxon>Panicodae</taxon>
        <taxon>Paniceae</taxon>
        <taxon>Melinidinae</taxon>
        <taxon>Urochloa</taxon>
    </lineage>
</organism>
<dbReference type="Proteomes" id="UP001497457">
    <property type="component" value="Chromosome 29rd"/>
</dbReference>
<reference evidence="2" key="1">
    <citation type="submission" date="2024-06" db="EMBL/GenBank/DDBJ databases">
        <authorList>
            <person name="Ryan C."/>
        </authorList>
    </citation>
    <scope>NUCLEOTIDE SEQUENCE [LARGE SCALE GENOMIC DNA]</scope>
</reference>
<dbReference type="SUPFAM" id="SSF50156">
    <property type="entry name" value="PDZ domain-like"/>
    <property type="match status" value="1"/>
</dbReference>
<dbReference type="AlphaFoldDB" id="A0ABC9C4W5"/>
<proteinExistence type="predicted"/>
<dbReference type="InterPro" id="IPR036034">
    <property type="entry name" value="PDZ_sf"/>
</dbReference>
<dbReference type="Gene3D" id="2.30.42.10">
    <property type="match status" value="1"/>
</dbReference>